<dbReference type="GO" id="GO:0012505">
    <property type="term" value="C:endomembrane system"/>
    <property type="evidence" value="ECO:0007669"/>
    <property type="project" value="UniProtKB-ARBA"/>
</dbReference>
<evidence type="ECO:0000256" key="3">
    <source>
        <dbReference type="ARBA" id="ARBA00022692"/>
    </source>
</evidence>
<dbReference type="OrthoDB" id="546861at2759"/>
<keyword evidence="2" id="KW-0813">Transport</keyword>
<comment type="caution">
    <text evidence="9">The sequence shown here is derived from an EMBL/GenBank/DDBJ whole genome shotgun (WGS) entry which is preliminary data.</text>
</comment>
<dbReference type="SUPFAM" id="SSF58038">
    <property type="entry name" value="SNARE fusion complex"/>
    <property type="match status" value="1"/>
</dbReference>
<dbReference type="PROSITE" id="PS50192">
    <property type="entry name" value="T_SNARE"/>
    <property type="match status" value="1"/>
</dbReference>
<dbReference type="GO" id="GO:0016020">
    <property type="term" value="C:membrane"/>
    <property type="evidence" value="ECO:0007669"/>
    <property type="project" value="UniProtKB-SubCell"/>
</dbReference>
<evidence type="ECO:0000256" key="7">
    <source>
        <dbReference type="SAM" id="Phobius"/>
    </source>
</evidence>
<dbReference type="GO" id="GO:0005737">
    <property type="term" value="C:cytoplasm"/>
    <property type="evidence" value="ECO:0007669"/>
    <property type="project" value="UniProtKB-ARBA"/>
</dbReference>
<keyword evidence="5 7" id="KW-0472">Membrane</keyword>
<feature type="domain" description="T-SNARE coiled-coil homology" evidence="8">
    <location>
        <begin position="47"/>
        <end position="109"/>
    </location>
</feature>
<evidence type="ECO:0000256" key="5">
    <source>
        <dbReference type="ARBA" id="ARBA00023136"/>
    </source>
</evidence>
<feature type="transmembrane region" description="Helical" evidence="7">
    <location>
        <begin position="119"/>
        <end position="138"/>
    </location>
</feature>
<keyword evidence="10" id="KW-1185">Reference proteome</keyword>
<dbReference type="SMART" id="SM00397">
    <property type="entry name" value="t_SNARE"/>
    <property type="match status" value="1"/>
</dbReference>
<sequence length="139" mass="15810">MNNWKGGSSRGGMSPYTDTPDYSRLPRNTNASDDENDWIRRQVREHKTQVAEQDRHLEDIGRGVERLGEISLEISKELDGQNKMLSEMEVDYDEAIYGMEMVTKKTKELIKTSGGPRNFCIIAFLVAVVVVLLVLVIYT</sequence>
<dbReference type="PANTHER" id="PTHR12791">
    <property type="entry name" value="GOLGI SNARE BET1-RELATED"/>
    <property type="match status" value="1"/>
</dbReference>
<dbReference type="AlphaFoldDB" id="A0A835YWI7"/>
<dbReference type="Gene3D" id="1.20.5.110">
    <property type="match status" value="1"/>
</dbReference>
<evidence type="ECO:0000256" key="2">
    <source>
        <dbReference type="ARBA" id="ARBA00022448"/>
    </source>
</evidence>
<evidence type="ECO:0000313" key="9">
    <source>
        <dbReference type="EMBL" id="KAG5182751.1"/>
    </source>
</evidence>
<evidence type="ECO:0000256" key="6">
    <source>
        <dbReference type="SAM" id="MobiDB-lite"/>
    </source>
</evidence>
<dbReference type="InterPro" id="IPR000727">
    <property type="entry name" value="T_SNARE_dom"/>
</dbReference>
<keyword evidence="4 7" id="KW-1133">Transmembrane helix</keyword>
<protein>
    <recommendedName>
        <fullName evidence="8">t-SNARE coiled-coil homology domain-containing protein</fullName>
    </recommendedName>
</protein>
<proteinExistence type="predicted"/>
<evidence type="ECO:0000313" key="10">
    <source>
        <dbReference type="Proteomes" id="UP000664859"/>
    </source>
</evidence>
<evidence type="ECO:0000259" key="8">
    <source>
        <dbReference type="PROSITE" id="PS50192"/>
    </source>
</evidence>
<dbReference type="EMBL" id="JAFCMP010000224">
    <property type="protein sequence ID" value="KAG5182751.1"/>
    <property type="molecule type" value="Genomic_DNA"/>
</dbReference>
<dbReference type="Proteomes" id="UP000664859">
    <property type="component" value="Unassembled WGS sequence"/>
</dbReference>
<accession>A0A835YWI7</accession>
<gene>
    <name evidence="9" type="ORF">JKP88DRAFT_199159</name>
</gene>
<reference evidence="9" key="1">
    <citation type="submission" date="2021-02" db="EMBL/GenBank/DDBJ databases">
        <title>First Annotated Genome of the Yellow-green Alga Tribonema minus.</title>
        <authorList>
            <person name="Mahan K.M."/>
        </authorList>
    </citation>
    <scope>NUCLEOTIDE SEQUENCE</scope>
    <source>
        <strain evidence="9">UTEX B ZZ1240</strain>
    </source>
</reference>
<evidence type="ECO:0000256" key="4">
    <source>
        <dbReference type="ARBA" id="ARBA00022989"/>
    </source>
</evidence>
<keyword evidence="3 7" id="KW-0812">Transmembrane</keyword>
<comment type="subcellular location">
    <subcellularLocation>
        <location evidence="1">Membrane</location>
        <topology evidence="1">Single-pass membrane protein</topology>
    </subcellularLocation>
</comment>
<feature type="region of interest" description="Disordered" evidence="6">
    <location>
        <begin position="1"/>
        <end position="37"/>
    </location>
</feature>
<name>A0A835YWI7_9STRA</name>
<organism evidence="9 10">
    <name type="scientific">Tribonema minus</name>
    <dbReference type="NCBI Taxonomy" id="303371"/>
    <lineage>
        <taxon>Eukaryota</taxon>
        <taxon>Sar</taxon>
        <taxon>Stramenopiles</taxon>
        <taxon>Ochrophyta</taxon>
        <taxon>PX clade</taxon>
        <taxon>Xanthophyceae</taxon>
        <taxon>Tribonematales</taxon>
        <taxon>Tribonemataceae</taxon>
        <taxon>Tribonema</taxon>
    </lineage>
</organism>
<dbReference type="CDD" id="cd15841">
    <property type="entry name" value="SNARE_Qc"/>
    <property type="match status" value="1"/>
</dbReference>
<evidence type="ECO:0000256" key="1">
    <source>
        <dbReference type="ARBA" id="ARBA00004167"/>
    </source>
</evidence>